<accession>A0A1B1CFP9</accession>
<dbReference type="InterPro" id="IPR011051">
    <property type="entry name" value="RmlC_Cupin_sf"/>
</dbReference>
<evidence type="ECO:0008006" key="6">
    <source>
        <dbReference type="Google" id="ProtNLM"/>
    </source>
</evidence>
<dbReference type="EMBL" id="CP016286">
    <property type="protein sequence ID" value="ANP88499.1"/>
    <property type="molecule type" value="Genomic_DNA"/>
</dbReference>
<reference evidence="2 5" key="2">
    <citation type="submission" date="2016-11" db="EMBL/GenBank/DDBJ databases">
        <title>Rhizobium leguminosarum bv. viciae strain Vaf12 isolated from Vavilovia formosa root nodules from Russia, Dagestan.</title>
        <authorList>
            <person name="Kimeklis A."/>
        </authorList>
    </citation>
    <scope>NUCLEOTIDE SEQUENCE [LARGE SCALE GENOMIC DNA]</scope>
    <source>
        <strain evidence="2 5">Vaf-108</strain>
    </source>
</reference>
<dbReference type="OrthoDB" id="9796518at2"/>
<reference evidence="3" key="3">
    <citation type="submission" date="2020-04" db="EMBL/GenBank/DDBJ databases">
        <title>Global-level population genomics supports evidence of horizontal gene transfer on evolution of Rhizobia in Lentils.</title>
        <authorList>
            <person name="Gai Y."/>
            <person name="Cook D."/>
            <person name="Riely B."/>
        </authorList>
    </citation>
    <scope>NUCLEOTIDE SEQUENCE</scope>
    <source>
        <strain evidence="3">Derici101B</strain>
    </source>
</reference>
<reference evidence="1 4" key="1">
    <citation type="submission" date="2016-06" db="EMBL/GenBank/DDBJ databases">
        <title>Microsymbionts genomes from the relict species Vavilovia formosa.</title>
        <authorList>
            <person name="Chirak E."/>
            <person name="Kimeklis A."/>
            <person name="Andronov E."/>
        </authorList>
    </citation>
    <scope>NUCLEOTIDE SEQUENCE [LARGE SCALE GENOMIC DNA]</scope>
    <source>
        <strain evidence="1 4">Vaf10</strain>
    </source>
</reference>
<name>A0A1B1CFP9_RHILE</name>
<dbReference type="EMBL" id="CP018228">
    <property type="protein sequence ID" value="API53177.1"/>
    <property type="molecule type" value="Genomic_DNA"/>
</dbReference>
<evidence type="ECO:0000313" key="3">
    <source>
        <dbReference type="EMBL" id="MBY5632492.1"/>
    </source>
</evidence>
<gene>
    <name evidence="1" type="ORF">BA011_23985</name>
    <name evidence="2" type="ORF">BMW22_17560</name>
    <name evidence="3" type="ORF">HFO42_31135</name>
</gene>
<dbReference type="SUPFAM" id="SSF51182">
    <property type="entry name" value="RmlC-like cupins"/>
    <property type="match status" value="1"/>
</dbReference>
<evidence type="ECO:0000313" key="1">
    <source>
        <dbReference type="EMBL" id="ANP88499.1"/>
    </source>
</evidence>
<sequence length="144" mass="16252">MIEKITNGGELQAMILRSNYTFDGIQFFTPDEFSQQLAYMKRPTGYVIQPHVHNAVAREVLYTKEVLLIKSGVVRVDFYSDAQEYYESAILRAGDVILLAFGGHGFEIIEEAEIIEVKQGPYAGESDKTRFVPSVRELKIKGAE</sequence>
<dbReference type="AlphaFoldDB" id="A0A1B1CFP9"/>
<dbReference type="Proteomes" id="UP000183050">
    <property type="component" value="Chromosome"/>
</dbReference>
<dbReference type="RefSeq" id="WP_017967130.1">
    <property type="nucleotide sequence ID" value="NZ_CP016286.1"/>
</dbReference>
<proteinExistence type="predicted"/>
<evidence type="ECO:0000313" key="5">
    <source>
        <dbReference type="Proteomes" id="UP000183050"/>
    </source>
</evidence>
<dbReference type="Proteomes" id="UP000092691">
    <property type="component" value="Chromosome"/>
</dbReference>
<organism evidence="1 4">
    <name type="scientific">Rhizobium leguminosarum</name>
    <dbReference type="NCBI Taxonomy" id="384"/>
    <lineage>
        <taxon>Bacteria</taxon>
        <taxon>Pseudomonadati</taxon>
        <taxon>Pseudomonadota</taxon>
        <taxon>Alphaproteobacteria</taxon>
        <taxon>Hyphomicrobiales</taxon>
        <taxon>Rhizobiaceae</taxon>
        <taxon>Rhizobium/Agrobacterium group</taxon>
        <taxon>Rhizobium</taxon>
    </lineage>
</organism>
<evidence type="ECO:0000313" key="4">
    <source>
        <dbReference type="Proteomes" id="UP000092691"/>
    </source>
</evidence>
<protein>
    <recommendedName>
        <fullName evidence="6">Cupin</fullName>
    </recommendedName>
</protein>
<dbReference type="EMBL" id="JAAXEP010000021">
    <property type="protein sequence ID" value="MBY5632492.1"/>
    <property type="molecule type" value="Genomic_DNA"/>
</dbReference>
<dbReference type="Proteomes" id="UP000825699">
    <property type="component" value="Unassembled WGS sequence"/>
</dbReference>
<evidence type="ECO:0000313" key="2">
    <source>
        <dbReference type="EMBL" id="API53177.1"/>
    </source>
</evidence>